<dbReference type="STRING" id="1076256.A0A2H3BJJ9"/>
<dbReference type="PANTHER" id="PTHR35043:SF7">
    <property type="entry name" value="TRANSCRIPTION FACTOR DOMAIN-CONTAINING PROTEIN"/>
    <property type="match status" value="1"/>
</dbReference>
<keyword evidence="1" id="KW-0472">Membrane</keyword>
<feature type="transmembrane region" description="Helical" evidence="1">
    <location>
        <begin position="43"/>
        <end position="62"/>
    </location>
</feature>
<dbReference type="Proteomes" id="UP000218334">
    <property type="component" value="Unassembled WGS sequence"/>
</dbReference>
<proteinExistence type="predicted"/>
<evidence type="ECO:0000313" key="3">
    <source>
        <dbReference type="Proteomes" id="UP000218334"/>
    </source>
</evidence>
<keyword evidence="3" id="KW-1185">Reference proteome</keyword>
<protein>
    <submittedName>
        <fullName evidence="2">Uncharacterized protein</fullName>
    </submittedName>
</protein>
<evidence type="ECO:0000313" key="2">
    <source>
        <dbReference type="EMBL" id="PBK69084.1"/>
    </source>
</evidence>
<accession>A0A2H3BJJ9</accession>
<dbReference type="EMBL" id="KZ293430">
    <property type="protein sequence ID" value="PBK69084.1"/>
    <property type="molecule type" value="Genomic_DNA"/>
</dbReference>
<feature type="transmembrane region" description="Helical" evidence="1">
    <location>
        <begin position="6"/>
        <end position="23"/>
    </location>
</feature>
<organism evidence="2 3">
    <name type="scientific">Armillaria solidipes</name>
    <dbReference type="NCBI Taxonomy" id="1076256"/>
    <lineage>
        <taxon>Eukaryota</taxon>
        <taxon>Fungi</taxon>
        <taxon>Dikarya</taxon>
        <taxon>Basidiomycota</taxon>
        <taxon>Agaricomycotina</taxon>
        <taxon>Agaricomycetes</taxon>
        <taxon>Agaricomycetidae</taxon>
        <taxon>Agaricales</taxon>
        <taxon>Marasmiineae</taxon>
        <taxon>Physalacriaceae</taxon>
        <taxon>Armillaria</taxon>
    </lineage>
</organism>
<sequence>MSRYLFPGNVLLSLLSILIYGSCLPCSSTQMQSEQPSDSQRTVFNILWSSLATIFACVWIAIHPNVPGPKLMEQGWFFTSVLRRTELMIVTVFAPEVITIWAFRQFFVARSIHNLPRKTLTLSHGFLVPNLEDDPTLQLQLAEIPKKDIDDRNKGDGLSKGLAMLQATWFVIHCIARLVNNLPVTIIETVAIGYAVFTVINCAVWWHAA</sequence>
<gene>
    <name evidence="2" type="ORF">ARMSODRAFT_174945</name>
</gene>
<dbReference type="PANTHER" id="PTHR35043">
    <property type="entry name" value="TRANSCRIPTION FACTOR DOMAIN-CONTAINING PROTEIN"/>
    <property type="match status" value="1"/>
</dbReference>
<keyword evidence="1" id="KW-0812">Transmembrane</keyword>
<keyword evidence="1" id="KW-1133">Transmembrane helix</keyword>
<reference evidence="3" key="1">
    <citation type="journal article" date="2017" name="Nat. Ecol. Evol.">
        <title>Genome expansion and lineage-specific genetic innovations in the forest pathogenic fungi Armillaria.</title>
        <authorList>
            <person name="Sipos G."/>
            <person name="Prasanna A.N."/>
            <person name="Walter M.C."/>
            <person name="O'Connor E."/>
            <person name="Balint B."/>
            <person name="Krizsan K."/>
            <person name="Kiss B."/>
            <person name="Hess J."/>
            <person name="Varga T."/>
            <person name="Slot J."/>
            <person name="Riley R."/>
            <person name="Boka B."/>
            <person name="Rigling D."/>
            <person name="Barry K."/>
            <person name="Lee J."/>
            <person name="Mihaltcheva S."/>
            <person name="LaButti K."/>
            <person name="Lipzen A."/>
            <person name="Waldron R."/>
            <person name="Moloney N.M."/>
            <person name="Sperisen C."/>
            <person name="Kredics L."/>
            <person name="Vagvoelgyi C."/>
            <person name="Patrignani A."/>
            <person name="Fitzpatrick D."/>
            <person name="Nagy I."/>
            <person name="Doyle S."/>
            <person name="Anderson J.B."/>
            <person name="Grigoriev I.V."/>
            <person name="Gueldener U."/>
            <person name="Muensterkoetter M."/>
            <person name="Nagy L.G."/>
        </authorList>
    </citation>
    <scope>NUCLEOTIDE SEQUENCE [LARGE SCALE GENOMIC DNA]</scope>
    <source>
        <strain evidence="3">28-4</strain>
    </source>
</reference>
<dbReference type="AlphaFoldDB" id="A0A2H3BJJ9"/>
<evidence type="ECO:0000256" key="1">
    <source>
        <dbReference type="SAM" id="Phobius"/>
    </source>
</evidence>
<feature type="transmembrane region" description="Helical" evidence="1">
    <location>
        <begin position="162"/>
        <end position="179"/>
    </location>
</feature>
<feature type="transmembrane region" description="Helical" evidence="1">
    <location>
        <begin position="185"/>
        <end position="206"/>
    </location>
</feature>
<name>A0A2H3BJJ9_9AGAR</name>
<feature type="transmembrane region" description="Helical" evidence="1">
    <location>
        <begin position="87"/>
        <end position="107"/>
    </location>
</feature>